<proteinExistence type="predicted"/>
<feature type="compositionally biased region" description="Polar residues" evidence="4">
    <location>
        <begin position="705"/>
        <end position="714"/>
    </location>
</feature>
<feature type="compositionally biased region" description="Basic and acidic residues" evidence="4">
    <location>
        <begin position="732"/>
        <end position="755"/>
    </location>
</feature>
<protein>
    <recommendedName>
        <fullName evidence="5">BRCT domain-containing protein</fullName>
    </recommendedName>
</protein>
<comment type="caution">
    <text evidence="6">The sequence shown here is derived from an EMBL/GenBank/DDBJ whole genome shotgun (WGS) entry which is preliminary data.</text>
</comment>
<organism evidence="6 7">
    <name type="scientific">Acacia crassicarpa</name>
    <name type="common">northern wattle</name>
    <dbReference type="NCBI Taxonomy" id="499986"/>
    <lineage>
        <taxon>Eukaryota</taxon>
        <taxon>Viridiplantae</taxon>
        <taxon>Streptophyta</taxon>
        <taxon>Embryophyta</taxon>
        <taxon>Tracheophyta</taxon>
        <taxon>Spermatophyta</taxon>
        <taxon>Magnoliopsida</taxon>
        <taxon>eudicotyledons</taxon>
        <taxon>Gunneridae</taxon>
        <taxon>Pentapetalae</taxon>
        <taxon>rosids</taxon>
        <taxon>fabids</taxon>
        <taxon>Fabales</taxon>
        <taxon>Fabaceae</taxon>
        <taxon>Caesalpinioideae</taxon>
        <taxon>mimosoid clade</taxon>
        <taxon>Acacieae</taxon>
        <taxon>Acacia</taxon>
    </lineage>
</organism>
<keyword evidence="2" id="KW-0227">DNA damage</keyword>
<keyword evidence="7" id="KW-1185">Reference proteome</keyword>
<dbReference type="GO" id="GO:0005634">
    <property type="term" value="C:nucleus"/>
    <property type="evidence" value="ECO:0007669"/>
    <property type="project" value="UniProtKB-SubCell"/>
</dbReference>
<feature type="domain" description="BRCT" evidence="5">
    <location>
        <begin position="885"/>
        <end position="974"/>
    </location>
</feature>
<gene>
    <name evidence="6" type="ORF">QN277_000501</name>
</gene>
<reference evidence="6" key="1">
    <citation type="submission" date="2023-10" db="EMBL/GenBank/DDBJ databases">
        <title>Chromosome-level genome of the transformable northern wattle, Acacia crassicarpa.</title>
        <authorList>
            <person name="Massaro I."/>
            <person name="Sinha N.R."/>
            <person name="Poethig S."/>
            <person name="Leichty A.R."/>
        </authorList>
    </citation>
    <scope>NUCLEOTIDE SEQUENCE</scope>
    <source>
        <strain evidence="6">Acra3RX</strain>
        <tissue evidence="6">Leaf</tissue>
    </source>
</reference>
<dbReference type="InterPro" id="IPR051579">
    <property type="entry name" value="DDR_Transcriptional_Reg"/>
</dbReference>
<evidence type="ECO:0000259" key="5">
    <source>
        <dbReference type="PROSITE" id="PS50172"/>
    </source>
</evidence>
<feature type="compositionally biased region" description="Polar residues" evidence="4">
    <location>
        <begin position="226"/>
        <end position="239"/>
    </location>
</feature>
<feature type="region of interest" description="Disordered" evidence="4">
    <location>
        <begin position="609"/>
        <end position="643"/>
    </location>
</feature>
<dbReference type="PANTHER" id="PTHR23196:SF1">
    <property type="entry name" value="PAX-INTERACTING PROTEIN 1"/>
    <property type="match status" value="1"/>
</dbReference>
<name>A0AAE1TH76_9FABA</name>
<accession>A0AAE1TH76</accession>
<dbReference type="InterPro" id="IPR001357">
    <property type="entry name" value="BRCT_dom"/>
</dbReference>
<dbReference type="Proteomes" id="UP001293593">
    <property type="component" value="Unassembled WGS sequence"/>
</dbReference>
<dbReference type="InterPro" id="IPR036420">
    <property type="entry name" value="BRCT_dom_sf"/>
</dbReference>
<dbReference type="EMBL" id="JAWXYG010000001">
    <property type="protein sequence ID" value="KAK4283564.1"/>
    <property type="molecule type" value="Genomic_DNA"/>
</dbReference>
<dbReference type="CDD" id="cd17744">
    <property type="entry name" value="BRCT_MDC1_rpt1"/>
    <property type="match status" value="1"/>
</dbReference>
<dbReference type="SMART" id="SM00292">
    <property type="entry name" value="BRCT"/>
    <property type="match status" value="1"/>
</dbReference>
<sequence length="1117" mass="123861">MGSCGSGDTDSITTSIDTNEAANVNLDDTVPFDSQLSPSSVSGENEDIGMDNDWRYLENTVPFDYDAPVDDDALETQPVDLAGETQALSIAGETEALNTAGETQVLDDIDDKEDNNTQLLDEIDEEVSIDSHSDRTDGTGILENVYESLSDHPQCIVGAQSADYKQISCEPLSREKKLLEKIDPVINQQISSGYMPPRFTSVRIESLREAACNMNLKHNKDRTNPVMGTSQAQEPNSLKNNEEPRFTSICIESLWETARKMDLKNKDGTNPVTGVSQAQELLSVKNNEEPFLGCTEKTTEYDHGEYGGKANGDFHKDKSRIASSVVRKLFNDDLPAEKEGCSYNSNDVDGEESLTKLSVYDDELAGLSYVNSQEPGELTQAAALDVVDKLLKDNDVLEFDQEDNLVNSVQESKKSLPGLKGQQSLAKRVNGSGNVGKTGVYDWDNSREDDGGGDIFLRRKDEFLEGAMPRRKSLPAVRKIKASRPDDSYNNRTREVQSDSRILLHNRKVRDDTVIDAAKESKRNLISDLDELFNINYSGPQLEPNATAADAQGMLDVGLNTQMAAEAMEALGNCEGSDDHVANEAARSSLADQPNDSCPGTRRAITSKKCSETNVRTRRRVKSDLQNSSLLKAHNEESREQCKTNNLMKRSKRSMINVEYHVIPDASEIISKGQRKSAGTSKRHKGNQLLDSNGSKGENGGSFVNKRNLQSPVFNFSPVAHRTRRSLVSNKLKPDRPSGSHTEEHGRVDSPEEKNSAGFQTSKTLDPKSKRDALDRPRRSLRKLSSHEGSERLVCSSNLTVQSKDVGRSAAKMRKMRTDDSPRGSCKSSDLTSATPEKCRTPVNEASPVCMGDNYYKQSCNRDLRRELCSLSATGLEFTPSKDSRKRRDMTDVRILYSQHLNEDVIKHQKKILARLGFSVVTSILDATHFIADQFVRTRNMLEAIASGKPVVTHLWIESCGQTNCLIDEKNYILRDAKKEKEFGFSLPVSLACATRHPLLAGRRVLITPNTKPSKETVSHLVKAVQGQAIERIGRSVVKDDKTQDDLLILSCEDDYALCVPFLEKGTAVYSSELLLNGIVTQKLEYERHRLFADNVKKTRSTIWLKDGGTYRAVNKC</sequence>
<comment type="subcellular location">
    <subcellularLocation>
        <location evidence="1">Nucleus</location>
    </subcellularLocation>
</comment>
<evidence type="ECO:0000313" key="6">
    <source>
        <dbReference type="EMBL" id="KAK4283564.1"/>
    </source>
</evidence>
<dbReference type="GO" id="GO:0006974">
    <property type="term" value="P:DNA damage response"/>
    <property type="evidence" value="ECO:0007669"/>
    <property type="project" value="UniProtKB-KW"/>
</dbReference>
<dbReference type="SUPFAM" id="SSF52113">
    <property type="entry name" value="BRCT domain"/>
    <property type="match status" value="1"/>
</dbReference>
<evidence type="ECO:0000313" key="7">
    <source>
        <dbReference type="Proteomes" id="UP001293593"/>
    </source>
</evidence>
<feature type="compositionally biased region" description="Basic and acidic residues" evidence="4">
    <location>
        <begin position="633"/>
        <end position="642"/>
    </location>
</feature>
<evidence type="ECO:0000256" key="1">
    <source>
        <dbReference type="ARBA" id="ARBA00004123"/>
    </source>
</evidence>
<feature type="compositionally biased region" description="Polar residues" evidence="4">
    <location>
        <begin position="826"/>
        <end position="835"/>
    </location>
</feature>
<feature type="region of interest" description="Disordered" evidence="4">
    <location>
        <begin position="1"/>
        <end position="49"/>
    </location>
</feature>
<dbReference type="PANTHER" id="PTHR23196">
    <property type="entry name" value="PAX TRANSCRIPTION ACTIVATION DOMAIN INTERACTING PROTEIN"/>
    <property type="match status" value="1"/>
</dbReference>
<feature type="region of interest" description="Disordered" evidence="4">
    <location>
        <begin position="671"/>
        <end position="839"/>
    </location>
</feature>
<evidence type="ECO:0000256" key="3">
    <source>
        <dbReference type="ARBA" id="ARBA00023242"/>
    </source>
</evidence>
<dbReference type="Gene3D" id="3.40.50.10190">
    <property type="entry name" value="BRCT domain"/>
    <property type="match status" value="2"/>
</dbReference>
<feature type="compositionally biased region" description="Low complexity" evidence="4">
    <location>
        <begin position="1"/>
        <end position="18"/>
    </location>
</feature>
<evidence type="ECO:0000256" key="2">
    <source>
        <dbReference type="ARBA" id="ARBA00022763"/>
    </source>
</evidence>
<dbReference type="PROSITE" id="PS50172">
    <property type="entry name" value="BRCT"/>
    <property type="match status" value="1"/>
</dbReference>
<dbReference type="Pfam" id="PF16770">
    <property type="entry name" value="RTT107_BRCT_5"/>
    <property type="match status" value="1"/>
</dbReference>
<evidence type="ECO:0000256" key="4">
    <source>
        <dbReference type="SAM" id="MobiDB-lite"/>
    </source>
</evidence>
<keyword evidence="3" id="KW-0539">Nucleus</keyword>
<feature type="region of interest" description="Disordered" evidence="4">
    <location>
        <begin position="218"/>
        <end position="241"/>
    </location>
</feature>
<feature type="compositionally biased region" description="Basic and acidic residues" evidence="4">
    <location>
        <begin position="765"/>
        <end position="778"/>
    </location>
</feature>
<feature type="compositionally biased region" description="Polar residues" evidence="4">
    <location>
        <begin position="32"/>
        <end position="43"/>
    </location>
</feature>
<dbReference type="AlphaFoldDB" id="A0AAE1TH76"/>
<dbReference type="Pfam" id="PF16589">
    <property type="entry name" value="BRCT_2"/>
    <property type="match status" value="1"/>
</dbReference>
<dbReference type="CDD" id="cd18432">
    <property type="entry name" value="BRCT_PAXIP1_rpt6_like"/>
    <property type="match status" value="1"/>
</dbReference>